<accession>A0ABR3EJT1</accession>
<feature type="region of interest" description="Disordered" evidence="10">
    <location>
        <begin position="1"/>
        <end position="33"/>
    </location>
</feature>
<dbReference type="InterPro" id="IPR046616">
    <property type="entry name" value="DUF6729"/>
</dbReference>
<evidence type="ECO:0000256" key="8">
    <source>
        <dbReference type="ARBA" id="ARBA00040531"/>
    </source>
</evidence>
<comment type="subcellular location">
    <subcellularLocation>
        <location evidence="1">Nucleus</location>
    </subcellularLocation>
</comment>
<keyword evidence="7" id="KW-0539">Nucleus</keyword>
<evidence type="ECO:0000256" key="10">
    <source>
        <dbReference type="SAM" id="MobiDB-lite"/>
    </source>
</evidence>
<name>A0ABR3EJT1_9AGAR</name>
<organism evidence="13 14">
    <name type="scientific">Marasmius crinis-equi</name>
    <dbReference type="NCBI Taxonomy" id="585013"/>
    <lineage>
        <taxon>Eukaryota</taxon>
        <taxon>Fungi</taxon>
        <taxon>Dikarya</taxon>
        <taxon>Basidiomycota</taxon>
        <taxon>Agaricomycotina</taxon>
        <taxon>Agaricomycetes</taxon>
        <taxon>Agaricomycetidae</taxon>
        <taxon>Agaricales</taxon>
        <taxon>Marasmiineae</taxon>
        <taxon>Marasmiaceae</taxon>
        <taxon>Marasmius</taxon>
    </lineage>
</organism>
<evidence type="ECO:0000256" key="3">
    <source>
        <dbReference type="ARBA" id="ARBA00022723"/>
    </source>
</evidence>
<proteinExistence type="predicted"/>
<dbReference type="InterPro" id="IPR051132">
    <property type="entry name" value="3-5_Exonuclease_domain"/>
</dbReference>
<dbReference type="EMBL" id="JBAHYK010003876">
    <property type="protein sequence ID" value="KAL0563144.1"/>
    <property type="molecule type" value="Genomic_DNA"/>
</dbReference>
<dbReference type="SUPFAM" id="SSF53098">
    <property type="entry name" value="Ribonuclease H-like"/>
    <property type="match status" value="1"/>
</dbReference>
<evidence type="ECO:0000313" key="14">
    <source>
        <dbReference type="Proteomes" id="UP001465976"/>
    </source>
</evidence>
<evidence type="ECO:0000256" key="5">
    <source>
        <dbReference type="ARBA" id="ARBA00022839"/>
    </source>
</evidence>
<dbReference type="PANTHER" id="PTHR13620">
    <property type="entry name" value="3-5 EXONUCLEASE"/>
    <property type="match status" value="1"/>
</dbReference>
<reference evidence="13 14" key="1">
    <citation type="submission" date="2024-02" db="EMBL/GenBank/DDBJ databases">
        <title>A draft genome for the cacao thread blight pathogen Marasmius crinis-equi.</title>
        <authorList>
            <person name="Cohen S.P."/>
            <person name="Baruah I.K."/>
            <person name="Amoako-Attah I."/>
            <person name="Bukari Y."/>
            <person name="Meinhardt L.W."/>
            <person name="Bailey B.A."/>
        </authorList>
    </citation>
    <scope>NUCLEOTIDE SEQUENCE [LARGE SCALE GENOMIC DNA]</scope>
    <source>
        <strain evidence="13 14">GH-76</strain>
    </source>
</reference>
<dbReference type="InterPro" id="IPR002562">
    <property type="entry name" value="3'-5'_exonuclease_dom"/>
</dbReference>
<evidence type="ECO:0000259" key="12">
    <source>
        <dbReference type="Pfam" id="PF20499"/>
    </source>
</evidence>
<evidence type="ECO:0000313" key="13">
    <source>
        <dbReference type="EMBL" id="KAL0563144.1"/>
    </source>
</evidence>
<keyword evidence="14" id="KW-1185">Reference proteome</keyword>
<gene>
    <name evidence="13" type="ORF">V5O48_018932</name>
</gene>
<protein>
    <recommendedName>
        <fullName evidence="8">3'-5' exonuclease</fullName>
    </recommendedName>
    <alternativeName>
        <fullName evidence="9">Werner Syndrome-like exonuclease</fullName>
    </alternativeName>
</protein>
<keyword evidence="4" id="KW-0378">Hydrolase</keyword>
<evidence type="ECO:0000256" key="1">
    <source>
        <dbReference type="ARBA" id="ARBA00004123"/>
    </source>
</evidence>
<evidence type="ECO:0000256" key="7">
    <source>
        <dbReference type="ARBA" id="ARBA00023242"/>
    </source>
</evidence>
<dbReference type="PANTHER" id="PTHR13620:SF109">
    <property type="entry name" value="3'-5' EXONUCLEASE"/>
    <property type="match status" value="1"/>
</dbReference>
<evidence type="ECO:0000256" key="2">
    <source>
        <dbReference type="ARBA" id="ARBA00022722"/>
    </source>
</evidence>
<evidence type="ECO:0000256" key="4">
    <source>
        <dbReference type="ARBA" id="ARBA00022801"/>
    </source>
</evidence>
<keyword evidence="3" id="KW-0479">Metal-binding</keyword>
<evidence type="ECO:0000256" key="9">
    <source>
        <dbReference type="ARBA" id="ARBA00042761"/>
    </source>
</evidence>
<evidence type="ECO:0000256" key="6">
    <source>
        <dbReference type="ARBA" id="ARBA00022842"/>
    </source>
</evidence>
<dbReference type="Proteomes" id="UP001465976">
    <property type="component" value="Unassembled WGS sequence"/>
</dbReference>
<dbReference type="InterPro" id="IPR036397">
    <property type="entry name" value="RNaseH_sf"/>
</dbReference>
<keyword evidence="2" id="KW-0540">Nuclease</keyword>
<keyword evidence="6" id="KW-0460">Magnesium</keyword>
<dbReference type="Pfam" id="PF20499">
    <property type="entry name" value="DUF6729"/>
    <property type="match status" value="1"/>
</dbReference>
<feature type="domain" description="DUF6729" evidence="12">
    <location>
        <begin position="80"/>
        <end position="247"/>
    </location>
</feature>
<dbReference type="Pfam" id="PF01612">
    <property type="entry name" value="DNA_pol_A_exo1"/>
    <property type="match status" value="1"/>
</dbReference>
<comment type="caution">
    <text evidence="13">The sequence shown here is derived from an EMBL/GenBank/DDBJ whole genome shotgun (WGS) entry which is preliminary data.</text>
</comment>
<feature type="domain" description="3'-5' exonuclease" evidence="11">
    <location>
        <begin position="448"/>
        <end position="606"/>
    </location>
</feature>
<dbReference type="InterPro" id="IPR012337">
    <property type="entry name" value="RNaseH-like_sf"/>
</dbReference>
<sequence length="669" mass="75140">MESQDETETPTGRQQRVGNEDDDGVDGSSQNPWFKKPKYMSEWLYKFFRGVVQPISHYKVGDRYAFHPIFSQNQPHTPPSLWINPPDPLYLMMRREFKPETLWRPRVFLWLIHHFVPKLMCPSCGGCLEKNGALPPRRVVDMDSVFYIVAWAYYCRKGCRRHFHGWNHELVASLPAYVQLAFPAVLSRKSGLSHNVISTLRSSNQHKMGPNGVRSLLFELHTRRYNVLLLQYLEAIFEHVHASQTVLNKEKTLADHLSHAGRLPSFGNFSDRERYGGFVPTERYLSSMLNKAVERDEPAANQHTALLEADHLSIDDSHKMVKHMVQEDGVVVHKSLWTAMTKHFIRAQALCITKSHDERFGPLMGIANSSRVYGLSDPEIVFTDDPVKDKRLIYSVYPKLASTTPIAAAYGLKPFQTLVQPVVLSSPESVNSVLSPLADMVGNDDSTSLCLSIDAEWNVSRTVGVSVIQIAPHTEPETAYIIPVHRFRQLPTSLLQLLTSDRVFKIGSGIKGDLTRLSKQFPQQLGTVRNFCVIDLKDYATHRGKIHRGDDGSLGGLSETVLGCYLPKDDGVRLSEDWEKRTIPPDLLEYATGDVMVSRSIFETLSAIEPIVGVTISTSPDTPIGILSQMGGLVIAWGHISKLQPKAMDGIQVQVPTLSRLVVEVTDLT</sequence>
<keyword evidence="5" id="KW-0269">Exonuclease</keyword>
<dbReference type="Gene3D" id="3.30.420.10">
    <property type="entry name" value="Ribonuclease H-like superfamily/Ribonuclease H"/>
    <property type="match status" value="1"/>
</dbReference>
<evidence type="ECO:0000259" key="11">
    <source>
        <dbReference type="Pfam" id="PF01612"/>
    </source>
</evidence>